<dbReference type="EMBL" id="JAHCVI010000001">
    <property type="protein sequence ID" value="KAG7292094.1"/>
    <property type="molecule type" value="Genomic_DNA"/>
</dbReference>
<dbReference type="PANTHER" id="PTHR35859">
    <property type="entry name" value="NONSELECTIVE CATION CHANNEL PROTEIN"/>
    <property type="match status" value="1"/>
</dbReference>
<evidence type="ECO:0000259" key="4">
    <source>
        <dbReference type="Pfam" id="PF23317"/>
    </source>
</evidence>
<organism evidence="5 6">
    <name type="scientific">Staphylotrichum longicolle</name>
    <dbReference type="NCBI Taxonomy" id="669026"/>
    <lineage>
        <taxon>Eukaryota</taxon>
        <taxon>Fungi</taxon>
        <taxon>Dikarya</taxon>
        <taxon>Ascomycota</taxon>
        <taxon>Pezizomycotina</taxon>
        <taxon>Sordariomycetes</taxon>
        <taxon>Sordariomycetidae</taxon>
        <taxon>Sordariales</taxon>
        <taxon>Chaetomiaceae</taxon>
        <taxon>Staphylotrichum</taxon>
    </lineage>
</organism>
<feature type="transmembrane region" description="Helical" evidence="2">
    <location>
        <begin position="484"/>
        <end position="505"/>
    </location>
</feature>
<keyword evidence="2" id="KW-0472">Membrane</keyword>
<dbReference type="Pfam" id="PF23317">
    <property type="entry name" value="YVC1_C"/>
    <property type="match status" value="1"/>
</dbReference>
<evidence type="ECO:0000313" key="5">
    <source>
        <dbReference type="EMBL" id="KAG7292094.1"/>
    </source>
</evidence>
<feature type="compositionally biased region" description="Low complexity" evidence="1">
    <location>
        <begin position="7"/>
        <end position="38"/>
    </location>
</feature>
<feature type="region of interest" description="Disordered" evidence="1">
    <location>
        <begin position="727"/>
        <end position="787"/>
    </location>
</feature>
<comment type="caution">
    <text evidence="5">The sequence shown here is derived from an EMBL/GenBank/DDBJ whole genome shotgun (WGS) entry which is preliminary data.</text>
</comment>
<keyword evidence="2" id="KW-0812">Transmembrane</keyword>
<name>A0AAD4F2W8_9PEZI</name>
<accession>A0AAD4F2W8</accession>
<sequence length="882" mass="97304">MGDGSARRGPVPVPSSVAVSSNSSSSNSSRASSPNPSGIGPGIGPGPGAGVNGLGVTTASPAPINPTTATTTTTPGFRAQSIRIQEPLERRPLLAQRAAFPHDLDGDVFSCHSYGTTPNDDNAASTGNAGRRAPHRHLPVYTNIHRIRRDIISVVEDYLSLDQLRDVRLNVSVLRPLVDKLYEQDDISIVYCLLVNRAQFLAEQSHLSNRQNVNYTRAMLCELIAVRILRRFNEDNEGAGRNLLVLAHILIAGFEPFQNAPAEIREEVGASTAHHRTLPALEVAILSESRIFLASTSCQKIVDAIYEGRVIYTPSSFMDIIPDRYKQRPISLYNPREAPLLNQYRLVVPRTRNYLEIMHFMLLLGLYLAFMSERDAQQISKLEICFTVYAMGWVLDQFATLLEHGWDVYAQNLWSFLDVTFAVIYWVYLVIRLYGWGTGSLEAGQQALDVLAMGAPVLIPRLAFNLLSDNLVFLSLRSMMSDFALLSALAAWCFLGFLLSLFWLGNGSFGPATISKWMIYIWFGLDGSGIQHSTDFHKILGPSLMVTFAFLGNTLFLTILVSMLSTTFSHIVNNAPAEIQFRRAVMTLEGVKGDAIFAYPPPFNIAAILLLVPLKFCVSPRWFHKIHVLSVRLINLPILLVIALAERRNLAAPNRKPQLPALSPAPSLSKLQHPTLKIRRRFWERWRITTHSDISTVFEVPLPDSVLSEIAADDDMTRHLIRRQFAGRVPAPSPLPPQPPPPVVERTQQPQPHTQTQTPMPTPTPLLPTTPGGGGQQGPVQRTMGRRDSIAPFPGLRAELRGVLSESDEVTDITARLETLEESMQRIEGLLERLVGGGGGSGSGSASASVSDGREPALGQEMLGRRRRSLSLAELNREAEEE</sequence>
<reference evidence="5" key="1">
    <citation type="submission" date="2023-02" db="EMBL/GenBank/DDBJ databases">
        <authorList>
            <person name="Palmer J.M."/>
        </authorList>
    </citation>
    <scope>NUCLEOTIDE SEQUENCE</scope>
    <source>
        <strain evidence="5">FW57</strain>
    </source>
</reference>
<evidence type="ECO:0000259" key="3">
    <source>
        <dbReference type="Pfam" id="PF23190"/>
    </source>
</evidence>
<keyword evidence="6" id="KW-1185">Reference proteome</keyword>
<dbReference type="InterPro" id="IPR056337">
    <property type="entry name" value="LHD_YVC1"/>
</dbReference>
<protein>
    <recommendedName>
        <fullName evidence="7">Nonselective cation channel</fullName>
    </recommendedName>
</protein>
<proteinExistence type="predicted"/>
<feature type="compositionally biased region" description="Pro residues" evidence="1">
    <location>
        <begin position="731"/>
        <end position="743"/>
    </location>
</feature>
<feature type="transmembrane region" description="Helical" evidence="2">
    <location>
        <begin position="626"/>
        <end position="645"/>
    </location>
</feature>
<feature type="compositionally biased region" description="Low complexity" evidence="1">
    <location>
        <begin position="54"/>
        <end position="75"/>
    </location>
</feature>
<dbReference type="Proteomes" id="UP001197093">
    <property type="component" value="Unassembled WGS sequence"/>
</dbReference>
<dbReference type="AlphaFoldDB" id="A0AAD4F2W8"/>
<evidence type="ECO:0000313" key="6">
    <source>
        <dbReference type="Proteomes" id="UP001197093"/>
    </source>
</evidence>
<dbReference type="InterPro" id="IPR056336">
    <property type="entry name" value="YVC1_C"/>
</dbReference>
<evidence type="ECO:0008006" key="7">
    <source>
        <dbReference type="Google" id="ProtNLM"/>
    </source>
</evidence>
<feature type="transmembrane region" description="Helical" evidence="2">
    <location>
        <begin position="353"/>
        <end position="370"/>
    </location>
</feature>
<evidence type="ECO:0000256" key="2">
    <source>
        <dbReference type="SAM" id="Phobius"/>
    </source>
</evidence>
<feature type="domain" description="YVC1 N-terminal linker helical" evidence="3">
    <location>
        <begin position="144"/>
        <end position="327"/>
    </location>
</feature>
<feature type="domain" description="Calcium channel YVC1-like C-terminal transmembrane" evidence="4">
    <location>
        <begin position="360"/>
        <end position="648"/>
    </location>
</feature>
<feature type="transmembrane region" description="Helical" evidence="2">
    <location>
        <begin position="596"/>
        <end position="614"/>
    </location>
</feature>
<evidence type="ECO:0000256" key="1">
    <source>
        <dbReference type="SAM" id="MobiDB-lite"/>
    </source>
</evidence>
<keyword evidence="2" id="KW-1133">Transmembrane helix</keyword>
<dbReference type="InterPro" id="IPR052971">
    <property type="entry name" value="TRP_calcium_channel"/>
</dbReference>
<feature type="region of interest" description="Disordered" evidence="1">
    <location>
        <begin position="834"/>
        <end position="882"/>
    </location>
</feature>
<gene>
    <name evidence="5" type="ORF">NEMBOFW57_002127</name>
</gene>
<feature type="region of interest" description="Disordered" evidence="1">
    <location>
        <begin position="1"/>
        <end position="85"/>
    </location>
</feature>
<feature type="transmembrane region" description="Helical" evidence="2">
    <location>
        <begin position="414"/>
        <end position="435"/>
    </location>
</feature>
<dbReference type="PANTHER" id="PTHR35859:SF1">
    <property type="entry name" value="NONSELECTIVE CATION CHANNEL PROTEIN"/>
    <property type="match status" value="1"/>
</dbReference>
<feature type="compositionally biased region" description="Gly residues" evidence="1">
    <location>
        <begin position="39"/>
        <end position="53"/>
    </location>
</feature>
<feature type="compositionally biased region" description="Low complexity" evidence="1">
    <location>
        <begin position="744"/>
        <end position="759"/>
    </location>
</feature>
<dbReference type="Pfam" id="PF23190">
    <property type="entry name" value="LHD_TRPY1"/>
    <property type="match status" value="1"/>
</dbReference>